<dbReference type="Proteomes" id="UP001632038">
    <property type="component" value="Unassembled WGS sequence"/>
</dbReference>
<dbReference type="Pfam" id="PF04484">
    <property type="entry name" value="QWRF"/>
    <property type="match status" value="1"/>
</dbReference>
<dbReference type="PANTHER" id="PTHR31807">
    <property type="entry name" value="AUGMIN FAMILY MEMBER"/>
    <property type="match status" value="1"/>
</dbReference>
<accession>A0ABD3CJ82</accession>
<gene>
    <name evidence="3" type="ORF">CASFOL_026910</name>
</gene>
<dbReference type="PANTHER" id="PTHR31807:SF37">
    <property type="entry name" value="HAUS AUGMIN-LIKE COMPLEX SUBUNIT 8"/>
    <property type="match status" value="1"/>
</dbReference>
<feature type="region of interest" description="Disordered" evidence="2">
    <location>
        <begin position="264"/>
        <end position="332"/>
    </location>
</feature>
<evidence type="ECO:0008006" key="5">
    <source>
        <dbReference type="Google" id="ProtNLM"/>
    </source>
</evidence>
<feature type="region of interest" description="Disordered" evidence="2">
    <location>
        <begin position="135"/>
        <end position="231"/>
    </location>
</feature>
<keyword evidence="4" id="KW-1185">Reference proteome</keyword>
<reference evidence="4" key="1">
    <citation type="journal article" date="2024" name="IScience">
        <title>Strigolactones Initiate the Formation of Haustorium-like Structures in Castilleja.</title>
        <authorList>
            <person name="Buerger M."/>
            <person name="Peterson D."/>
            <person name="Chory J."/>
        </authorList>
    </citation>
    <scope>NUCLEOTIDE SEQUENCE [LARGE SCALE GENOMIC DNA]</scope>
</reference>
<evidence type="ECO:0000313" key="3">
    <source>
        <dbReference type="EMBL" id="KAL3629688.1"/>
    </source>
</evidence>
<comment type="caution">
    <text evidence="3">The sequence shown here is derived from an EMBL/GenBank/DDBJ whole genome shotgun (WGS) entry which is preliminary data.</text>
</comment>
<feature type="compositionally biased region" description="Basic and acidic residues" evidence="2">
    <location>
        <begin position="196"/>
        <end position="207"/>
    </location>
</feature>
<proteinExistence type="inferred from homology"/>
<feature type="compositionally biased region" description="Low complexity" evidence="2">
    <location>
        <begin position="294"/>
        <end position="305"/>
    </location>
</feature>
<dbReference type="EMBL" id="JAVIJP010000034">
    <property type="protein sequence ID" value="KAL3629688.1"/>
    <property type="molecule type" value="Genomic_DNA"/>
</dbReference>
<dbReference type="AlphaFoldDB" id="A0ABD3CJ82"/>
<feature type="compositionally biased region" description="Polar residues" evidence="2">
    <location>
        <begin position="209"/>
        <end position="222"/>
    </location>
</feature>
<evidence type="ECO:0000256" key="2">
    <source>
        <dbReference type="SAM" id="MobiDB-lite"/>
    </source>
</evidence>
<protein>
    <recommendedName>
        <fullName evidence="5">AUGMIN subunit 8</fullName>
    </recommendedName>
</protein>
<evidence type="ECO:0000313" key="4">
    <source>
        <dbReference type="Proteomes" id="UP001632038"/>
    </source>
</evidence>
<feature type="compositionally biased region" description="Polar residues" evidence="2">
    <location>
        <begin position="160"/>
        <end position="171"/>
    </location>
</feature>
<comment type="similarity">
    <text evidence="1">Belongs to the QWRF family.</text>
</comment>
<dbReference type="InterPro" id="IPR007573">
    <property type="entry name" value="QWRF"/>
</dbReference>
<evidence type="ECO:0000256" key="1">
    <source>
        <dbReference type="ARBA" id="ARBA00010016"/>
    </source>
</evidence>
<name>A0ABD3CJ82_9LAMI</name>
<feature type="region of interest" description="Disordered" evidence="2">
    <location>
        <begin position="1"/>
        <end position="118"/>
    </location>
</feature>
<organism evidence="3 4">
    <name type="scientific">Castilleja foliolosa</name>
    <dbReference type="NCBI Taxonomy" id="1961234"/>
    <lineage>
        <taxon>Eukaryota</taxon>
        <taxon>Viridiplantae</taxon>
        <taxon>Streptophyta</taxon>
        <taxon>Embryophyta</taxon>
        <taxon>Tracheophyta</taxon>
        <taxon>Spermatophyta</taxon>
        <taxon>Magnoliopsida</taxon>
        <taxon>eudicotyledons</taxon>
        <taxon>Gunneridae</taxon>
        <taxon>Pentapetalae</taxon>
        <taxon>asterids</taxon>
        <taxon>lamiids</taxon>
        <taxon>Lamiales</taxon>
        <taxon>Orobanchaceae</taxon>
        <taxon>Pedicularideae</taxon>
        <taxon>Castillejinae</taxon>
        <taxon>Castilleja</taxon>
    </lineage>
</organism>
<feature type="compositionally biased region" description="Low complexity" evidence="2">
    <location>
        <begin position="274"/>
        <end position="286"/>
    </location>
</feature>
<feature type="compositionally biased region" description="Low complexity" evidence="2">
    <location>
        <begin position="312"/>
        <end position="332"/>
    </location>
</feature>
<sequence>MDVCKSAKALHKQSTPERKRQPLVPAENKNKNGATFRAQTREVSSRYRSPTPSAAKRFPSPNAARLSSTTSTVLAPKRAISTERKRPSRPSSPPSPTTPVQDTSAETMLASRKSVGNKLAESLWPSTMRSLSVSFQSDTYSIPFSSRREKPVSPSDRTLRTSSNISASSRKPTPERKSPLKGKKSTDQSENYKPVDGLHSRLVDKNRWPSRTSGKFPTSLNRSIDLGDKMSNKSSTLSLRRLSLDGGASKPLLKSSSDLLIQISRDDDQMQRPGSSGSSDRALSSRTLGSRAQSPSVSRGVSPSRAKPLITPRGPSPARERPSSPSRQPQSSTSVLSFIVDIKKGKKAANHIEDVHQLRLLYNRHLQWRYVNARTCAALQSQKVQSEEMLYTVWIIIVDLWDSLMEKRIELQQLRLKLKLFSVLNNQLTCLDEWTSNERDHVKSLTWAIQDLQASTIRVPVTGGARGDVVSVKAAICSAVDVMQAMGSSLFTILSRVEGMNSLVSELADVAAQERAMLDECESVLGSTTVMQSGRTQPYDQSITDETIFEK</sequence>
<feature type="compositionally biased region" description="Polar residues" evidence="2">
    <location>
        <begin position="135"/>
        <end position="144"/>
    </location>
</feature>